<proteinExistence type="predicted"/>
<name>A0A178EWS5_TRIRU</name>
<sequence>MPNPRANRECVMHNLVVCGAVDARSPIDAAIFSGFMGTSMTLEHAAEGVEITVLSCFPLGEHFNFLETKAPPITIIKWGVLGPSQTPLFTYSKTQWITRSNEWFEYVNPEDIFKRVIAWIQDKAHSVAENDVINIFFEAHGTMNGEICLGSKYLETSKVADLLSQFPTSCQANAVGRHCYYGRFRNVIKADGQIPRHAIADCGPVEAVHFAATRSVSNRIRMIHSSLPFVRSLAQVSFPWLPRQVHPPVPTAEHETTLREAIRRITPSLARECQAETYASSLSPEIRASVALLEELVLRDHVDVMFLKQTVNRRRRSEWPTLDLQLMQQTRRVIPPSSGSLARRIQEHVHEAAADCDFDNALRDDGPILGRLEYPNTPYDGILRALYYRVAVQRVEFTTVLKEPYEAEACVPNNSNTSLTTSIQWLAVMISRGCAEPQRLFETIHYTRILGPLLESEVNKLLHANNGPISFECDPKMVSGYSPPPFSFWLPSGVGNDPSLIPDIVIKRLALFNEVEALFKELLRLGDAELNLGLQRLAIGQG</sequence>
<organism evidence="1 2">
    <name type="scientific">Trichophyton rubrum</name>
    <name type="common">Athlete's foot fungus</name>
    <name type="synonym">Epidermophyton rubrum</name>
    <dbReference type="NCBI Taxonomy" id="5551"/>
    <lineage>
        <taxon>Eukaryota</taxon>
        <taxon>Fungi</taxon>
        <taxon>Dikarya</taxon>
        <taxon>Ascomycota</taxon>
        <taxon>Pezizomycotina</taxon>
        <taxon>Eurotiomycetes</taxon>
        <taxon>Eurotiomycetidae</taxon>
        <taxon>Onygenales</taxon>
        <taxon>Arthrodermataceae</taxon>
        <taxon>Trichophyton</taxon>
    </lineage>
</organism>
<evidence type="ECO:0000313" key="1">
    <source>
        <dbReference type="EMBL" id="OAL64388.1"/>
    </source>
</evidence>
<comment type="caution">
    <text evidence="1">The sequence shown here is derived from an EMBL/GenBank/DDBJ whole genome shotgun (WGS) entry which is preliminary data.</text>
</comment>
<dbReference type="EMBL" id="LHPM01000016">
    <property type="protein sequence ID" value="OAL64388.1"/>
    <property type="molecule type" value="Genomic_DNA"/>
</dbReference>
<evidence type="ECO:0000313" key="2">
    <source>
        <dbReference type="Proteomes" id="UP000243015"/>
    </source>
</evidence>
<dbReference type="VEuPathDB" id="FungiDB:TERG_08445"/>
<reference evidence="1 2" key="1">
    <citation type="submission" date="2016-05" db="EMBL/GenBank/DDBJ databases">
        <title>Genome sequencing of Trichophyton rubrum CMCC(F)T1i isolated from hair.</title>
        <authorList>
            <person name="Zhan P."/>
            <person name="Tao Y."/>
            <person name="Liu W."/>
        </authorList>
    </citation>
    <scope>NUCLEOTIDE SEQUENCE [LARGE SCALE GENOMIC DNA]</scope>
    <source>
        <strain evidence="2">CMCC(F)T1i</strain>
    </source>
</reference>
<protein>
    <submittedName>
        <fullName evidence="1">Uncharacterized protein</fullName>
    </submittedName>
</protein>
<gene>
    <name evidence="1" type="ORF">A7C99_4458</name>
</gene>
<dbReference type="Proteomes" id="UP000243015">
    <property type="component" value="Unassembled WGS sequence"/>
</dbReference>
<accession>A0A178EWS5</accession>
<dbReference type="AlphaFoldDB" id="A0A178EWS5"/>